<reference evidence="5 6" key="1">
    <citation type="journal article" date="2015" name="Plant Cell">
        <title>Oil accumulation by the oleaginous diatom Fistulifera solaris as revealed by the genome and transcriptome.</title>
        <authorList>
            <person name="Tanaka T."/>
            <person name="Maeda Y."/>
            <person name="Veluchamy A."/>
            <person name="Tanaka M."/>
            <person name="Abida H."/>
            <person name="Marechal E."/>
            <person name="Bowler C."/>
            <person name="Muto M."/>
            <person name="Sunaga Y."/>
            <person name="Tanaka M."/>
            <person name="Yoshino T."/>
            <person name="Taniguchi T."/>
            <person name="Fukuda Y."/>
            <person name="Nemoto M."/>
            <person name="Matsumoto M."/>
            <person name="Wong P.S."/>
            <person name="Aburatani S."/>
            <person name="Fujibuchi W."/>
        </authorList>
    </citation>
    <scope>NUCLEOTIDE SEQUENCE [LARGE SCALE GENOMIC DNA]</scope>
    <source>
        <strain evidence="5 6">JPCC DA0580</strain>
    </source>
</reference>
<sequence length="185" mass="20517">MELIRDSIATAPGHLKHYLETMAGLDNVPRKEKQFRNFTTNSLNLSKNKGAENIVSGIWSHLKGLREKQLAERAEAQAKVKKGEDLVDTKSVEDDPIEEKVTSDDGKSSKGKLDAKTVKKAMKKVLKKSKDRSMTEKRLRKAVQEHLGLSKDSKSDIKALVKTTVASSKDAVFEVNGKTISLKVD</sequence>
<evidence type="ECO:0000256" key="1">
    <source>
        <dbReference type="ARBA" id="ARBA00004123"/>
    </source>
</evidence>
<evidence type="ECO:0000256" key="2">
    <source>
        <dbReference type="ARBA" id="ARBA00023242"/>
    </source>
</evidence>
<keyword evidence="6" id="KW-1185">Reference proteome</keyword>
<feature type="region of interest" description="Disordered" evidence="3">
    <location>
        <begin position="83"/>
        <end position="114"/>
    </location>
</feature>
<dbReference type="Pfam" id="PF25879">
    <property type="entry name" value="WHD_LYAR"/>
    <property type="match status" value="1"/>
</dbReference>
<dbReference type="OrthoDB" id="21474at2759"/>
<evidence type="ECO:0000313" key="5">
    <source>
        <dbReference type="EMBL" id="GAX14967.1"/>
    </source>
</evidence>
<comment type="subcellular location">
    <subcellularLocation>
        <location evidence="1">Nucleus</location>
    </subcellularLocation>
</comment>
<evidence type="ECO:0000256" key="3">
    <source>
        <dbReference type="SAM" id="MobiDB-lite"/>
    </source>
</evidence>
<protein>
    <recommendedName>
        <fullName evidence="4">Cell growth-regulating nucleolar protein-like winged helix domain-containing protein</fullName>
    </recommendedName>
</protein>
<evidence type="ECO:0000259" key="4">
    <source>
        <dbReference type="Pfam" id="PF25879"/>
    </source>
</evidence>
<dbReference type="Proteomes" id="UP000198406">
    <property type="component" value="Unassembled WGS sequence"/>
</dbReference>
<name>A0A1Z5JLT1_FISSO</name>
<keyword evidence="2" id="KW-0539">Nucleus</keyword>
<proteinExistence type="predicted"/>
<comment type="caution">
    <text evidence="5">The sequence shown here is derived from an EMBL/GenBank/DDBJ whole genome shotgun (WGS) entry which is preliminary data.</text>
</comment>
<dbReference type="InParanoid" id="A0A1Z5JLT1"/>
<evidence type="ECO:0000313" key="6">
    <source>
        <dbReference type="Proteomes" id="UP000198406"/>
    </source>
</evidence>
<dbReference type="AlphaFoldDB" id="A0A1Z5JLT1"/>
<gene>
    <name evidence="5" type="ORF">FisN_12Lu401</name>
</gene>
<organism evidence="5 6">
    <name type="scientific">Fistulifera solaris</name>
    <name type="common">Oleaginous diatom</name>
    <dbReference type="NCBI Taxonomy" id="1519565"/>
    <lineage>
        <taxon>Eukaryota</taxon>
        <taxon>Sar</taxon>
        <taxon>Stramenopiles</taxon>
        <taxon>Ochrophyta</taxon>
        <taxon>Bacillariophyta</taxon>
        <taxon>Bacillariophyceae</taxon>
        <taxon>Bacillariophycidae</taxon>
        <taxon>Naviculales</taxon>
        <taxon>Naviculaceae</taxon>
        <taxon>Fistulifera</taxon>
    </lineage>
</organism>
<accession>A0A1Z5JLT1</accession>
<dbReference type="EMBL" id="BDSP01000087">
    <property type="protein sequence ID" value="GAX14967.1"/>
    <property type="molecule type" value="Genomic_DNA"/>
</dbReference>
<feature type="domain" description="Cell growth-regulating nucleolar protein-like winged helix" evidence="4">
    <location>
        <begin position="118"/>
        <end position="183"/>
    </location>
</feature>
<dbReference type="InterPro" id="IPR058719">
    <property type="entry name" value="WHD_LYAR"/>
</dbReference>